<proteinExistence type="predicted"/>
<feature type="region of interest" description="Disordered" evidence="1">
    <location>
        <begin position="125"/>
        <end position="157"/>
    </location>
</feature>
<accession>A0A8H5Z5S3</accession>
<gene>
    <name evidence="2" type="ORF">GGP41_002222</name>
</gene>
<reference evidence="2" key="1">
    <citation type="submission" date="2019-11" db="EMBL/GenBank/DDBJ databases">
        <title>Bipolaris sorokiniana Genome sequencing.</title>
        <authorList>
            <person name="Wang H."/>
        </authorList>
    </citation>
    <scope>NUCLEOTIDE SEQUENCE</scope>
</reference>
<feature type="compositionally biased region" description="Basic residues" evidence="1">
    <location>
        <begin position="148"/>
        <end position="157"/>
    </location>
</feature>
<dbReference type="AlphaFoldDB" id="A0A8H5Z5S3"/>
<evidence type="ECO:0000313" key="2">
    <source>
        <dbReference type="EMBL" id="KAF5843998.1"/>
    </source>
</evidence>
<evidence type="ECO:0000256" key="1">
    <source>
        <dbReference type="SAM" id="MobiDB-lite"/>
    </source>
</evidence>
<comment type="caution">
    <text evidence="2">The sequence shown here is derived from an EMBL/GenBank/DDBJ whole genome shotgun (WGS) entry which is preliminary data.</text>
</comment>
<organism evidence="2 3">
    <name type="scientific">Cochliobolus sativus</name>
    <name type="common">Common root rot and spot blotch fungus</name>
    <name type="synonym">Bipolaris sorokiniana</name>
    <dbReference type="NCBI Taxonomy" id="45130"/>
    <lineage>
        <taxon>Eukaryota</taxon>
        <taxon>Fungi</taxon>
        <taxon>Dikarya</taxon>
        <taxon>Ascomycota</taxon>
        <taxon>Pezizomycotina</taxon>
        <taxon>Dothideomycetes</taxon>
        <taxon>Pleosporomycetidae</taxon>
        <taxon>Pleosporales</taxon>
        <taxon>Pleosporineae</taxon>
        <taxon>Pleosporaceae</taxon>
        <taxon>Bipolaris</taxon>
    </lineage>
</organism>
<dbReference type="EMBL" id="WNKQ01000037">
    <property type="protein sequence ID" value="KAF5843998.1"/>
    <property type="molecule type" value="Genomic_DNA"/>
</dbReference>
<evidence type="ECO:0008006" key="4">
    <source>
        <dbReference type="Google" id="ProtNLM"/>
    </source>
</evidence>
<protein>
    <recommendedName>
        <fullName evidence="4">CCHC-type domain-containing protein</fullName>
    </recommendedName>
</protein>
<dbReference type="Proteomes" id="UP000624244">
    <property type="component" value="Unassembled WGS sequence"/>
</dbReference>
<sequence length="157" mass="18061">MPRQQRSKQTSREARVLLASRALQEKRIETPHTVAELQQQVRYLQGRLQRQPESPTSIAIRQLAKSAQLAMQSATILAEENKKLRIENQRQQQKQHRQRQYIASSGVLQVQQAQQLAAEAERMVMEASQSQAGERRQRAPPTCTKCHTQGHTRTQCR</sequence>
<evidence type="ECO:0000313" key="3">
    <source>
        <dbReference type="Proteomes" id="UP000624244"/>
    </source>
</evidence>
<name>A0A8H5Z5S3_COCSA</name>